<name>A0A1H1ZVY9_9ACTN</name>
<dbReference type="InterPro" id="IPR017938">
    <property type="entry name" value="Riboflavin_synthase-like_b-brl"/>
</dbReference>
<dbReference type="Gene3D" id="3.40.50.80">
    <property type="entry name" value="Nucleotide-binding domain of ferredoxin-NADP reductase (FNR) module"/>
    <property type="match status" value="1"/>
</dbReference>
<feature type="domain" description="FAD-binding FR-type" evidence="1">
    <location>
        <begin position="9"/>
        <end position="134"/>
    </location>
</feature>
<evidence type="ECO:0000313" key="3">
    <source>
        <dbReference type="Proteomes" id="UP000199092"/>
    </source>
</evidence>
<dbReference type="RefSeq" id="WP_091415390.1">
    <property type="nucleotide sequence ID" value="NZ_LT629749.1"/>
</dbReference>
<dbReference type="PANTHER" id="PTHR30157">
    <property type="entry name" value="FERRIC REDUCTASE, NADPH-DEPENDENT"/>
    <property type="match status" value="1"/>
</dbReference>
<dbReference type="PANTHER" id="PTHR30157:SF0">
    <property type="entry name" value="NADPH-DEPENDENT FERRIC-CHELATE REDUCTASE"/>
    <property type="match status" value="1"/>
</dbReference>
<dbReference type="InterPro" id="IPR017927">
    <property type="entry name" value="FAD-bd_FR_type"/>
</dbReference>
<dbReference type="CDD" id="cd06193">
    <property type="entry name" value="siderophore_interacting"/>
    <property type="match status" value="1"/>
</dbReference>
<organism evidence="2 3">
    <name type="scientific">Friedmanniella luteola</name>
    <dbReference type="NCBI Taxonomy" id="546871"/>
    <lineage>
        <taxon>Bacteria</taxon>
        <taxon>Bacillati</taxon>
        <taxon>Actinomycetota</taxon>
        <taxon>Actinomycetes</taxon>
        <taxon>Propionibacteriales</taxon>
        <taxon>Nocardioidaceae</taxon>
        <taxon>Friedmanniella</taxon>
    </lineage>
</organism>
<dbReference type="PROSITE" id="PS51384">
    <property type="entry name" value="FAD_FR"/>
    <property type="match status" value="1"/>
</dbReference>
<dbReference type="Pfam" id="PF04954">
    <property type="entry name" value="SIP"/>
    <property type="match status" value="1"/>
</dbReference>
<protein>
    <submittedName>
        <fullName evidence="2">NADPH-dependent ferric siderophore reductase, contains FAD-binding and SIP domains</fullName>
    </submittedName>
</protein>
<dbReference type="Proteomes" id="UP000199092">
    <property type="component" value="Chromosome I"/>
</dbReference>
<dbReference type="STRING" id="546871.SAMN04488543_4042"/>
<dbReference type="FunFam" id="2.40.30.10:FF:000131">
    <property type="entry name" value="NADPH-dependent ferric siderophore reductase"/>
    <property type="match status" value="1"/>
</dbReference>
<sequence length="281" mass="30940">MSQAGQRKRTPRTAEVVRASWLTPSMRRVVFTGPDLVCLQQLPCTDHYLKILFAPHGCDYRWPFDPDGLKATEPAHRWPVTRTYTVRAYDAVRNEMTIDFVVHGDEGLAGPWAASAAPGMRIGFFGPGGGYAPDPAADRHLLVGDEAALPAIAAALDRLGDTARASVFLEVEGPDDELALSASPDVHVTWVHRAGRPYGEPLADAVRAAGVPAGDVQAFVHGNAEMIRRLRRYLFTDLDFNRQRVSMSGYWRTGQTEDGWQAGKREFNARLEAEDQRTVAA</sequence>
<evidence type="ECO:0000259" key="1">
    <source>
        <dbReference type="PROSITE" id="PS51384"/>
    </source>
</evidence>
<dbReference type="InterPro" id="IPR013113">
    <property type="entry name" value="SIP_FAD-bd"/>
</dbReference>
<dbReference type="SUPFAM" id="SSF63380">
    <property type="entry name" value="Riboflavin synthase domain-like"/>
    <property type="match status" value="1"/>
</dbReference>
<accession>A0A1H1ZVY9</accession>
<dbReference type="InterPro" id="IPR007037">
    <property type="entry name" value="SIP_rossman_dom"/>
</dbReference>
<dbReference type="InterPro" id="IPR039261">
    <property type="entry name" value="FNR_nucleotide-bd"/>
</dbReference>
<dbReference type="Gene3D" id="2.40.30.10">
    <property type="entry name" value="Translation factors"/>
    <property type="match status" value="1"/>
</dbReference>
<dbReference type="GO" id="GO:0016491">
    <property type="term" value="F:oxidoreductase activity"/>
    <property type="evidence" value="ECO:0007669"/>
    <property type="project" value="InterPro"/>
</dbReference>
<keyword evidence="3" id="KW-1185">Reference proteome</keyword>
<reference evidence="2 3" key="1">
    <citation type="submission" date="2016-10" db="EMBL/GenBank/DDBJ databases">
        <authorList>
            <person name="de Groot N.N."/>
        </authorList>
    </citation>
    <scope>NUCLEOTIDE SEQUENCE [LARGE SCALE GENOMIC DNA]</scope>
    <source>
        <strain evidence="2 3">DSM 21741</strain>
    </source>
</reference>
<gene>
    <name evidence="2" type="ORF">SAMN04488543_4042</name>
</gene>
<dbReference type="AlphaFoldDB" id="A0A1H1ZVY9"/>
<dbReference type="Pfam" id="PF08021">
    <property type="entry name" value="FAD_binding_9"/>
    <property type="match status" value="1"/>
</dbReference>
<dbReference type="EMBL" id="LT629749">
    <property type="protein sequence ID" value="SDT37813.1"/>
    <property type="molecule type" value="Genomic_DNA"/>
</dbReference>
<dbReference type="OrthoDB" id="3291337at2"/>
<evidence type="ECO:0000313" key="2">
    <source>
        <dbReference type="EMBL" id="SDT37813.1"/>
    </source>
</evidence>
<dbReference type="InterPro" id="IPR039374">
    <property type="entry name" value="SIP_fam"/>
</dbReference>
<proteinExistence type="predicted"/>